<protein>
    <submittedName>
        <fullName evidence="2">Nuclear transport factor 2 family protein</fullName>
    </submittedName>
</protein>
<dbReference type="SUPFAM" id="SSF54427">
    <property type="entry name" value="NTF2-like"/>
    <property type="match status" value="1"/>
</dbReference>
<proteinExistence type="predicted"/>
<dbReference type="Pfam" id="PF14534">
    <property type="entry name" value="DUF4440"/>
    <property type="match status" value="1"/>
</dbReference>
<evidence type="ECO:0000259" key="1">
    <source>
        <dbReference type="Pfam" id="PF14534"/>
    </source>
</evidence>
<comment type="caution">
    <text evidence="2">The sequence shown here is derived from an EMBL/GenBank/DDBJ whole genome shotgun (WGS) entry which is preliminary data.</text>
</comment>
<gene>
    <name evidence="2" type="ORF">FJZ47_07375</name>
</gene>
<dbReference type="Proteomes" id="UP000712673">
    <property type="component" value="Unassembled WGS sequence"/>
</dbReference>
<name>A0A938B3B8_UNCTE</name>
<sequence>MEQRGLPQQARKEEPMQITRRHLTVAGALALGSVGLWGSGSVVAQSADEAAVAQAVEGMRKAVFAQDKGQLEALCSEQLSYGHSDGRIETKAQFVNGVMNRKAILKSLALSDHTVAIVGASAIARHTWMSESETDGKPTSTKIGVLQVWQKQDSAWKLLARQAFRTPQAT</sequence>
<dbReference type="EMBL" id="VGLS01000169">
    <property type="protein sequence ID" value="MBM3223605.1"/>
    <property type="molecule type" value="Genomic_DNA"/>
</dbReference>
<evidence type="ECO:0000313" key="3">
    <source>
        <dbReference type="Proteomes" id="UP000712673"/>
    </source>
</evidence>
<organism evidence="2 3">
    <name type="scientific">Tectimicrobiota bacterium</name>
    <dbReference type="NCBI Taxonomy" id="2528274"/>
    <lineage>
        <taxon>Bacteria</taxon>
        <taxon>Pseudomonadati</taxon>
        <taxon>Nitrospinota/Tectimicrobiota group</taxon>
        <taxon>Candidatus Tectimicrobiota</taxon>
    </lineage>
</organism>
<dbReference type="InterPro" id="IPR027843">
    <property type="entry name" value="DUF4440"/>
</dbReference>
<dbReference type="InterPro" id="IPR032710">
    <property type="entry name" value="NTF2-like_dom_sf"/>
</dbReference>
<feature type="domain" description="DUF4440" evidence="1">
    <location>
        <begin position="53"/>
        <end position="158"/>
    </location>
</feature>
<dbReference type="AlphaFoldDB" id="A0A938B3B8"/>
<accession>A0A938B3B8</accession>
<reference evidence="2" key="1">
    <citation type="submission" date="2019-03" db="EMBL/GenBank/DDBJ databases">
        <title>Lake Tanganyika Metagenome-Assembled Genomes (MAGs).</title>
        <authorList>
            <person name="Tran P."/>
        </authorList>
    </citation>
    <scope>NUCLEOTIDE SEQUENCE</scope>
    <source>
        <strain evidence="2">K_DeepCast_65m_m2_066</strain>
    </source>
</reference>
<evidence type="ECO:0000313" key="2">
    <source>
        <dbReference type="EMBL" id="MBM3223605.1"/>
    </source>
</evidence>
<dbReference type="Gene3D" id="3.10.450.50">
    <property type="match status" value="1"/>
</dbReference>